<evidence type="ECO:0000256" key="1">
    <source>
        <dbReference type="SAM" id="Phobius"/>
    </source>
</evidence>
<feature type="transmembrane region" description="Helical" evidence="1">
    <location>
        <begin position="18"/>
        <end position="36"/>
    </location>
</feature>
<comment type="caution">
    <text evidence="3">The sequence shown here is derived from an EMBL/GenBank/DDBJ whole genome shotgun (WGS) entry which is preliminary data.</text>
</comment>
<dbReference type="AlphaFoldDB" id="A0A1F4W1J9"/>
<name>A0A1F4W1J9_UNCKA</name>
<dbReference type="PANTHER" id="PTHR36194">
    <property type="entry name" value="S-LAYER-LIKE PROTEIN"/>
    <property type="match status" value="1"/>
</dbReference>
<dbReference type="Pfam" id="PF08239">
    <property type="entry name" value="SH3_3"/>
    <property type="match status" value="1"/>
</dbReference>
<accession>A0A1F4W1J9</accession>
<gene>
    <name evidence="3" type="ORF">A2264_03525</name>
</gene>
<dbReference type="PANTHER" id="PTHR36194:SF1">
    <property type="entry name" value="S-LAYER-LIKE PROTEIN"/>
    <property type="match status" value="1"/>
</dbReference>
<keyword evidence="1" id="KW-1133">Transmembrane helix</keyword>
<sequence>MSVTTISNDGGNNKLTTALTYILGVVGIGLIVYFGGEFIKKVGGINKNAGLTVAPLNGQQEVFVNDASLGIAPMEATNIKPGPNKITLKSPGRQYDTTINFLANDSKYFHTVGIFRDLGTSDTFSSGQDFWFENDDSGALLRIISDPAGAVISIDDVEIGTTPFVSSSISEGGYDIKVAYDGYETQVPRVNVKNGYTLNVNVKLFPTPAPLKPKKVEGYNTLFNLSSPNAAVTADTLSWAKAVPYWVSTRGITTESTKPIKADAFDYLVDYKGNVFDKLGNPVTTKEDFANLKSAKKGGYLGRTIDGEGITQQASEAIALVGSGEVVVGGTKSAKINSTPTGWLRVRNIPGLNGSEIARVNVGDTYSILEQQTGWLKIKVSQTLEGWISSDYVTIF</sequence>
<evidence type="ECO:0000313" key="4">
    <source>
        <dbReference type="Proteomes" id="UP000176614"/>
    </source>
</evidence>
<keyword evidence="1" id="KW-0812">Transmembrane</keyword>
<dbReference type="SMART" id="SM00287">
    <property type="entry name" value="SH3b"/>
    <property type="match status" value="1"/>
</dbReference>
<dbReference type="Gene3D" id="2.30.30.40">
    <property type="entry name" value="SH3 Domains"/>
    <property type="match status" value="1"/>
</dbReference>
<dbReference type="Pfam" id="PF08308">
    <property type="entry name" value="PEGA"/>
    <property type="match status" value="1"/>
</dbReference>
<evidence type="ECO:0000259" key="2">
    <source>
        <dbReference type="PROSITE" id="PS51781"/>
    </source>
</evidence>
<keyword evidence="1" id="KW-0472">Membrane</keyword>
<organism evidence="3 4">
    <name type="scientific">candidate division WWE3 bacterium RIFOXYA2_FULL_46_9</name>
    <dbReference type="NCBI Taxonomy" id="1802636"/>
    <lineage>
        <taxon>Bacteria</taxon>
        <taxon>Katanobacteria</taxon>
    </lineage>
</organism>
<feature type="domain" description="SH3b" evidence="2">
    <location>
        <begin position="331"/>
        <end position="396"/>
    </location>
</feature>
<proteinExistence type="predicted"/>
<evidence type="ECO:0000313" key="3">
    <source>
        <dbReference type="EMBL" id="OGC62923.1"/>
    </source>
</evidence>
<dbReference type="PROSITE" id="PS51781">
    <property type="entry name" value="SH3B"/>
    <property type="match status" value="1"/>
</dbReference>
<dbReference type="InterPro" id="IPR003646">
    <property type="entry name" value="SH3-like_bac-type"/>
</dbReference>
<dbReference type="EMBL" id="MEVT01000011">
    <property type="protein sequence ID" value="OGC62923.1"/>
    <property type="molecule type" value="Genomic_DNA"/>
</dbReference>
<reference evidence="3 4" key="1">
    <citation type="journal article" date="2016" name="Nat. Commun.">
        <title>Thousands of microbial genomes shed light on interconnected biogeochemical processes in an aquifer system.</title>
        <authorList>
            <person name="Anantharaman K."/>
            <person name="Brown C.T."/>
            <person name="Hug L.A."/>
            <person name="Sharon I."/>
            <person name="Castelle C.J."/>
            <person name="Probst A.J."/>
            <person name="Thomas B.C."/>
            <person name="Singh A."/>
            <person name="Wilkins M.J."/>
            <person name="Karaoz U."/>
            <person name="Brodie E.L."/>
            <person name="Williams K.H."/>
            <person name="Hubbard S.S."/>
            <person name="Banfield J.F."/>
        </authorList>
    </citation>
    <scope>NUCLEOTIDE SEQUENCE [LARGE SCALE GENOMIC DNA]</scope>
</reference>
<dbReference type="Proteomes" id="UP000176614">
    <property type="component" value="Unassembled WGS sequence"/>
</dbReference>
<protein>
    <recommendedName>
        <fullName evidence="2">SH3b domain-containing protein</fullName>
    </recommendedName>
</protein>
<dbReference type="InterPro" id="IPR013229">
    <property type="entry name" value="PEGA"/>
</dbReference>